<dbReference type="InterPro" id="IPR051450">
    <property type="entry name" value="Gfo/Idh/MocA_Oxidoreductases"/>
</dbReference>
<dbReference type="InterPro" id="IPR000683">
    <property type="entry name" value="Gfo/Idh/MocA-like_OxRdtase_N"/>
</dbReference>
<proteinExistence type="predicted"/>
<dbReference type="InterPro" id="IPR036291">
    <property type="entry name" value="NAD(P)-bd_dom_sf"/>
</dbReference>
<evidence type="ECO:0000313" key="2">
    <source>
        <dbReference type="EMBL" id="KKL58486.1"/>
    </source>
</evidence>
<reference evidence="2" key="1">
    <citation type="journal article" date="2015" name="Nature">
        <title>Complex archaea that bridge the gap between prokaryotes and eukaryotes.</title>
        <authorList>
            <person name="Spang A."/>
            <person name="Saw J.H."/>
            <person name="Jorgensen S.L."/>
            <person name="Zaremba-Niedzwiedzka K."/>
            <person name="Martijn J."/>
            <person name="Lind A.E."/>
            <person name="van Eijk R."/>
            <person name="Schleper C."/>
            <person name="Guy L."/>
            <person name="Ettema T.J."/>
        </authorList>
    </citation>
    <scope>NUCLEOTIDE SEQUENCE</scope>
</reference>
<dbReference type="AlphaFoldDB" id="A0A0F9DXE0"/>
<dbReference type="Gene3D" id="3.40.50.720">
    <property type="entry name" value="NAD(P)-binding Rossmann-like Domain"/>
    <property type="match status" value="1"/>
</dbReference>
<dbReference type="PANTHER" id="PTHR43377">
    <property type="entry name" value="BILIVERDIN REDUCTASE A"/>
    <property type="match status" value="1"/>
</dbReference>
<name>A0A0F9DXE0_9ZZZZ</name>
<comment type="caution">
    <text evidence="2">The sequence shown here is derived from an EMBL/GenBank/DDBJ whole genome shotgun (WGS) entry which is preliminary data.</text>
</comment>
<sequence length="289" mass="31843">MINLGLVGFGEWGKNYFRSIGNVRKAKLSIICKRDPSTIPSPIRKFVSVTASLKQVLRKANAVIVATPPSTHREIACFFLESGMPVMLEKPVAETVEDAEAIFEASARFNTPILVNNIHLFSPSFLSLRRAVGSWEPMCIRSEGGNNGPFREYSSILDYGPHDVAMAIAIAGSSPDGAEVFRVESEVGELYNIRLYFGRSEANLMVGNGMASKKRYFEASCGNRIAAYDDLAEKDKFTLDGSVVRTMLTSSLDEAVHVFSRAVSDRDTDWRFSAGLNLDIMRILSLPLS</sequence>
<dbReference type="Pfam" id="PF01408">
    <property type="entry name" value="GFO_IDH_MocA"/>
    <property type="match status" value="1"/>
</dbReference>
<dbReference type="Gene3D" id="3.30.360.10">
    <property type="entry name" value="Dihydrodipicolinate Reductase, domain 2"/>
    <property type="match status" value="1"/>
</dbReference>
<organism evidence="2">
    <name type="scientific">marine sediment metagenome</name>
    <dbReference type="NCBI Taxonomy" id="412755"/>
    <lineage>
        <taxon>unclassified sequences</taxon>
        <taxon>metagenomes</taxon>
        <taxon>ecological metagenomes</taxon>
    </lineage>
</organism>
<dbReference type="EMBL" id="LAZR01029808">
    <property type="protein sequence ID" value="KKL58486.1"/>
    <property type="molecule type" value="Genomic_DNA"/>
</dbReference>
<evidence type="ECO:0000259" key="1">
    <source>
        <dbReference type="Pfam" id="PF01408"/>
    </source>
</evidence>
<dbReference type="PANTHER" id="PTHR43377:SF6">
    <property type="entry name" value="GFO_IDH_MOCA-LIKE OXIDOREDUCTASE N-TERMINAL DOMAIN-CONTAINING PROTEIN"/>
    <property type="match status" value="1"/>
</dbReference>
<feature type="domain" description="Gfo/Idh/MocA-like oxidoreductase N-terminal" evidence="1">
    <location>
        <begin position="2"/>
        <end position="109"/>
    </location>
</feature>
<dbReference type="GO" id="GO:0000166">
    <property type="term" value="F:nucleotide binding"/>
    <property type="evidence" value="ECO:0007669"/>
    <property type="project" value="InterPro"/>
</dbReference>
<gene>
    <name evidence="2" type="ORF">LCGC14_2224890</name>
</gene>
<dbReference type="SUPFAM" id="SSF51735">
    <property type="entry name" value="NAD(P)-binding Rossmann-fold domains"/>
    <property type="match status" value="1"/>
</dbReference>
<protein>
    <recommendedName>
        <fullName evidence="1">Gfo/Idh/MocA-like oxidoreductase N-terminal domain-containing protein</fullName>
    </recommendedName>
</protein>
<accession>A0A0F9DXE0</accession>